<evidence type="ECO:0000313" key="1">
    <source>
        <dbReference type="EMBL" id="KAL0192029.1"/>
    </source>
</evidence>
<feature type="non-terminal residue" evidence="1">
    <location>
        <position position="1"/>
    </location>
</feature>
<sequence>FSAGSSTVCTPVVRNQLRKLQKAIWCSSKWKRFLSSCRLLKNMESTEETYSKLLIFGK</sequence>
<comment type="caution">
    <text evidence="1">The sequence shown here is derived from an EMBL/GenBank/DDBJ whole genome shotgun (WGS) entry which is preliminary data.</text>
</comment>
<dbReference type="AlphaFoldDB" id="A0ABD0R0J6"/>
<organism evidence="1 2">
    <name type="scientific">Cirrhinus mrigala</name>
    <name type="common">Mrigala</name>
    <dbReference type="NCBI Taxonomy" id="683832"/>
    <lineage>
        <taxon>Eukaryota</taxon>
        <taxon>Metazoa</taxon>
        <taxon>Chordata</taxon>
        <taxon>Craniata</taxon>
        <taxon>Vertebrata</taxon>
        <taxon>Euteleostomi</taxon>
        <taxon>Actinopterygii</taxon>
        <taxon>Neopterygii</taxon>
        <taxon>Teleostei</taxon>
        <taxon>Ostariophysi</taxon>
        <taxon>Cypriniformes</taxon>
        <taxon>Cyprinidae</taxon>
        <taxon>Labeoninae</taxon>
        <taxon>Labeonini</taxon>
        <taxon>Cirrhinus</taxon>
    </lineage>
</organism>
<keyword evidence="2" id="KW-1185">Reference proteome</keyword>
<accession>A0ABD0R0J6</accession>
<evidence type="ECO:0000313" key="2">
    <source>
        <dbReference type="Proteomes" id="UP001529510"/>
    </source>
</evidence>
<name>A0ABD0R0J6_CIRMR</name>
<dbReference type="Proteomes" id="UP001529510">
    <property type="component" value="Unassembled WGS sequence"/>
</dbReference>
<dbReference type="EMBL" id="JAMKFB020000005">
    <property type="protein sequence ID" value="KAL0192029.1"/>
    <property type="molecule type" value="Genomic_DNA"/>
</dbReference>
<protein>
    <submittedName>
        <fullName evidence="1">Uncharacterized protein</fullName>
    </submittedName>
</protein>
<feature type="non-terminal residue" evidence="1">
    <location>
        <position position="58"/>
    </location>
</feature>
<proteinExistence type="predicted"/>
<reference evidence="1 2" key="1">
    <citation type="submission" date="2024-05" db="EMBL/GenBank/DDBJ databases">
        <title>Genome sequencing and assembly of Indian major carp, Cirrhinus mrigala (Hamilton, 1822).</title>
        <authorList>
            <person name="Mohindra V."/>
            <person name="Chowdhury L.M."/>
            <person name="Lal K."/>
            <person name="Jena J.K."/>
        </authorList>
    </citation>
    <scope>NUCLEOTIDE SEQUENCE [LARGE SCALE GENOMIC DNA]</scope>
    <source>
        <strain evidence="1">CM1030</strain>
        <tissue evidence="1">Blood</tissue>
    </source>
</reference>
<gene>
    <name evidence="1" type="ORF">M9458_010325</name>
</gene>